<dbReference type="HAMAP" id="MF_00795">
    <property type="entry name" value="CutC"/>
    <property type="match status" value="1"/>
</dbReference>
<dbReference type="RefSeq" id="WP_244358665.1">
    <property type="nucleotide sequence ID" value="NZ_JAJNNZ010000016.1"/>
</dbReference>
<dbReference type="InterPro" id="IPR005627">
    <property type="entry name" value="CutC-like"/>
</dbReference>
<dbReference type="InterPro" id="IPR036822">
    <property type="entry name" value="CutC-like_dom_sf"/>
</dbReference>
<comment type="caution">
    <text evidence="3">The sequence shown here is derived from an EMBL/GenBank/DDBJ whole genome shotgun (WGS) entry which is preliminary data.</text>
</comment>
<sequence length="250" mass="26837">MSFQIEVCIDNIESLPIAISGGATRIELCSSLALGGLTPSAGFIRQAVKVSTIPIYVMIRPRQGDFFYNEEEIQIMASDIELAGSLGADGIVIGLLREDGSIDVNNLAPLLSIAKQFELGVTFHRAFDQASDPKTALENIISLQCERLLTSGLAPSAELGLDNIEKLVNQANDRISIMAGAGVTPNNVLSIIRHTGVNEVHLSGKSTRQSNMKYITENAKMGANGLDDYAIPVTDESVIIALQKQLTTHN</sequence>
<protein>
    <recommendedName>
        <fullName evidence="2">PF03932 family protein CutC</fullName>
    </recommendedName>
</protein>
<dbReference type="SUPFAM" id="SSF110395">
    <property type="entry name" value="CutC-like"/>
    <property type="match status" value="1"/>
</dbReference>
<dbReference type="GO" id="GO:0005737">
    <property type="term" value="C:cytoplasm"/>
    <property type="evidence" value="ECO:0007669"/>
    <property type="project" value="UniProtKB-SubCell"/>
</dbReference>
<dbReference type="PANTHER" id="PTHR12598:SF0">
    <property type="entry name" value="COPPER HOMEOSTASIS PROTEIN CUTC HOMOLOG"/>
    <property type="match status" value="1"/>
</dbReference>
<evidence type="ECO:0000313" key="4">
    <source>
        <dbReference type="Proteomes" id="UP001139488"/>
    </source>
</evidence>
<gene>
    <name evidence="2" type="primary">cutC</name>
    <name evidence="3" type="ORF">LNL84_16290</name>
</gene>
<proteinExistence type="inferred from homology"/>
<keyword evidence="2" id="KW-0963">Cytoplasm</keyword>
<organism evidence="3 4">
    <name type="scientific">Vibrio gelatinilyticus</name>
    <dbReference type="NCBI Taxonomy" id="2893468"/>
    <lineage>
        <taxon>Bacteria</taxon>
        <taxon>Pseudomonadati</taxon>
        <taxon>Pseudomonadota</taxon>
        <taxon>Gammaproteobacteria</taxon>
        <taxon>Vibrionales</taxon>
        <taxon>Vibrionaceae</taxon>
        <taxon>Vibrio</taxon>
    </lineage>
</organism>
<dbReference type="AlphaFoldDB" id="A0A9X1WD36"/>
<reference evidence="3" key="1">
    <citation type="submission" date="2021-11" db="EMBL/GenBank/DDBJ databases">
        <title>Vibrio ZSDE26 sp. nov. and Vibrio ZSDZ34 sp. nov., isolated from coastal seawater in Qingdao.</title>
        <authorList>
            <person name="Zhang P."/>
        </authorList>
    </citation>
    <scope>NUCLEOTIDE SEQUENCE</scope>
    <source>
        <strain evidence="3">ZSDZ34</strain>
    </source>
</reference>
<dbReference type="FunFam" id="3.20.20.380:FF:000001">
    <property type="entry name" value="Copper homeostasis protein CutC"/>
    <property type="match status" value="1"/>
</dbReference>
<evidence type="ECO:0000256" key="2">
    <source>
        <dbReference type="HAMAP-Rule" id="MF_00795"/>
    </source>
</evidence>
<name>A0A9X1WD36_9VIBR</name>
<dbReference type="GO" id="GO:0005507">
    <property type="term" value="F:copper ion binding"/>
    <property type="evidence" value="ECO:0007669"/>
    <property type="project" value="TreeGrafter"/>
</dbReference>
<keyword evidence="4" id="KW-1185">Reference proteome</keyword>
<dbReference type="Pfam" id="PF03932">
    <property type="entry name" value="CutC"/>
    <property type="match status" value="1"/>
</dbReference>
<accession>A0A9X1WD36</accession>
<dbReference type="Proteomes" id="UP001139488">
    <property type="component" value="Unassembled WGS sequence"/>
</dbReference>
<evidence type="ECO:0000256" key="1">
    <source>
        <dbReference type="ARBA" id="ARBA00007768"/>
    </source>
</evidence>
<dbReference type="EMBL" id="JAJNNZ010000016">
    <property type="protein sequence ID" value="MCJ2378378.1"/>
    <property type="molecule type" value="Genomic_DNA"/>
</dbReference>
<evidence type="ECO:0000313" key="3">
    <source>
        <dbReference type="EMBL" id="MCJ2378378.1"/>
    </source>
</evidence>
<comment type="subcellular location">
    <subcellularLocation>
        <location evidence="2">Cytoplasm</location>
    </subcellularLocation>
</comment>
<dbReference type="Gene3D" id="3.20.20.380">
    <property type="entry name" value="Copper homeostasis (CutC) domain"/>
    <property type="match status" value="1"/>
</dbReference>
<dbReference type="PANTHER" id="PTHR12598">
    <property type="entry name" value="COPPER HOMEOSTASIS PROTEIN CUTC"/>
    <property type="match status" value="1"/>
</dbReference>
<comment type="similarity">
    <text evidence="1 2">Belongs to the CutC family.</text>
</comment>
<comment type="caution">
    <text evidence="2">Once thought to be involved in copper homeostasis, experiments in E.coli have shown this is not the case.</text>
</comment>